<name>A0A1I5HPH9_9GAMM</name>
<dbReference type="RefSeq" id="WP_090967072.1">
    <property type="nucleotide sequence ID" value="NZ_FOVG01000007.1"/>
</dbReference>
<accession>A0A1I5HPH9</accession>
<dbReference type="OrthoDB" id="9923847at2"/>
<proteinExistence type="predicted"/>
<gene>
    <name evidence="1" type="ORF">SAMN05428971_4238</name>
</gene>
<sequence>MPQSIYLSETAYVSLHEIKSRQIDMARMSGHTEEESQKLGAEFVQNLVIEATQALTGMVTWLIDPQMASRGYPFRKWRQASTGLLCQHEITRFEI</sequence>
<dbReference type="Proteomes" id="UP000198968">
    <property type="component" value="Unassembled WGS sequence"/>
</dbReference>
<evidence type="ECO:0000313" key="1">
    <source>
        <dbReference type="EMBL" id="SFO50214.1"/>
    </source>
</evidence>
<protein>
    <submittedName>
        <fullName evidence="1">Uncharacterized protein</fullName>
    </submittedName>
</protein>
<dbReference type="EMBL" id="FOVG01000007">
    <property type="protein sequence ID" value="SFO50214.1"/>
    <property type="molecule type" value="Genomic_DNA"/>
</dbReference>
<keyword evidence="2" id="KW-1185">Reference proteome</keyword>
<reference evidence="2" key="1">
    <citation type="submission" date="2016-10" db="EMBL/GenBank/DDBJ databases">
        <authorList>
            <person name="Varghese N."/>
            <person name="Submissions S."/>
        </authorList>
    </citation>
    <scope>NUCLEOTIDE SEQUENCE [LARGE SCALE GENOMIC DNA]</scope>
    <source>
        <strain evidence="2">OV426</strain>
    </source>
</reference>
<organism evidence="1 2">
    <name type="scientific">Candidatus Pantoea varia</name>
    <dbReference type="NCBI Taxonomy" id="1881036"/>
    <lineage>
        <taxon>Bacteria</taxon>
        <taxon>Pseudomonadati</taxon>
        <taxon>Pseudomonadota</taxon>
        <taxon>Gammaproteobacteria</taxon>
        <taxon>Enterobacterales</taxon>
        <taxon>Erwiniaceae</taxon>
        <taxon>Pantoea</taxon>
    </lineage>
</organism>
<evidence type="ECO:0000313" key="2">
    <source>
        <dbReference type="Proteomes" id="UP000198968"/>
    </source>
</evidence>
<dbReference type="AlphaFoldDB" id="A0A1I5HPH9"/>